<comment type="caution">
    <text evidence="15">Lacks conserved residue(s) required for the propagation of feature annotation.</text>
</comment>
<dbReference type="AlphaFoldDB" id="A0AAV2AYS8"/>
<evidence type="ECO:0000256" key="17">
    <source>
        <dbReference type="SAM" id="Phobius"/>
    </source>
</evidence>
<dbReference type="InterPro" id="IPR017452">
    <property type="entry name" value="GPCR_Rhodpsn_7TM"/>
</dbReference>
<dbReference type="SUPFAM" id="SSF57424">
    <property type="entry name" value="LDL receptor-like module"/>
    <property type="match status" value="1"/>
</dbReference>
<sequence>MYPKMKCIFQVLLLYFLLENFLCASGSVGNTSRSSVRPRRSFDCHPGYFVCNSSKICVEQRFICDDYKDCEDGSDEWNCTDKNKDEYYNSLFQKRPDEDRDKMKFKACKLARTPPSCQCSWKSLFCENRGLQRIPQPLPTDVKELDLSGNDLHDIGYANFTNLSYLQILILNNAGISTLGEMVFNKFGNLQYLYMNGNTLRIIKNGTFLGNSALRFLYLSFNPIQKLEEEAFVGLENLEGLFLRHCSVASVTSVTFLPLGKLRSLWLDENSLITLPDGAFQYLIQLETLSLSRNNLINVDGKTLLGLWKLKTLYLTSNSLTHLRDQNFGNLTSLLTLDLQDNQIYTVEVKAFVLLQKLNSLNLKENALRHIHPECFSTLSSLQYIYFSNFYFCSYARHVRVCEPNSDGISSFSHLLDSIVLRISVWIVAGLACIGNASVVISRSLLTDTNRIHSFYIKNLSIADFLMCLYLFVIAGHDVAFRGEYIRHDVSWRHSWQCTFAGMLSTLSSEASILIMTIITADRYLSIVYPLMLRRRTMVFAGTLIASSWVAAATIAIVPVFNLGYFGDEYYGNNGVCLPLQIHDPFSKGWQFSMVVFCGLNSVAFGFICYAYITMFITISRSKLGLRSSQQQQDRTIAKRFSFIVATDLLCWLPIIVIKTLAISGVTIYSELYAWVAVFMLPINSALNPILYTLTTKLFKQQLARIVYTWRAGGVQVECQAESSGISMTSAPYNGKWSKNSASISTSDLDRSISRSSLISANSRTSNRCNWPSPFAYIVYQNRCF</sequence>
<comment type="subcellular location">
    <subcellularLocation>
        <location evidence="1">Cell membrane</location>
        <topology evidence="1">Multi-pass membrane protein</topology>
    </subcellularLocation>
</comment>
<keyword evidence="13" id="KW-0325">Glycoprotein</keyword>
<evidence type="ECO:0000256" key="3">
    <source>
        <dbReference type="ARBA" id="ARBA00022475"/>
    </source>
</evidence>
<dbReference type="SUPFAM" id="SSF81321">
    <property type="entry name" value="Family A G protein-coupled receptor-like"/>
    <property type="match status" value="1"/>
</dbReference>
<keyword evidence="3" id="KW-1003">Cell membrane</keyword>
<keyword evidence="6 18" id="KW-0732">Signal</keyword>
<feature type="transmembrane region" description="Helical" evidence="17">
    <location>
        <begin position="641"/>
        <end position="666"/>
    </location>
</feature>
<organism evidence="20 21">
    <name type="scientific">Larinioides sclopetarius</name>
    <dbReference type="NCBI Taxonomy" id="280406"/>
    <lineage>
        <taxon>Eukaryota</taxon>
        <taxon>Metazoa</taxon>
        <taxon>Ecdysozoa</taxon>
        <taxon>Arthropoda</taxon>
        <taxon>Chelicerata</taxon>
        <taxon>Arachnida</taxon>
        <taxon>Araneae</taxon>
        <taxon>Araneomorphae</taxon>
        <taxon>Entelegynae</taxon>
        <taxon>Araneoidea</taxon>
        <taxon>Araneidae</taxon>
        <taxon>Larinioides</taxon>
    </lineage>
</organism>
<evidence type="ECO:0000256" key="10">
    <source>
        <dbReference type="ARBA" id="ARBA00023136"/>
    </source>
</evidence>
<evidence type="ECO:0000256" key="2">
    <source>
        <dbReference type="ARBA" id="ARBA00010663"/>
    </source>
</evidence>
<dbReference type="InterPro" id="IPR032675">
    <property type="entry name" value="LRR_dom_sf"/>
</dbReference>
<dbReference type="Gene3D" id="3.80.10.10">
    <property type="entry name" value="Ribonuclease Inhibitor"/>
    <property type="match status" value="2"/>
</dbReference>
<dbReference type="Pfam" id="PF13855">
    <property type="entry name" value="LRR_8"/>
    <property type="match status" value="3"/>
</dbReference>
<dbReference type="GO" id="GO:0008528">
    <property type="term" value="F:G protein-coupled peptide receptor activity"/>
    <property type="evidence" value="ECO:0007669"/>
    <property type="project" value="TreeGrafter"/>
</dbReference>
<dbReference type="EMBL" id="CAXIEN010000237">
    <property type="protein sequence ID" value="CAL1288782.1"/>
    <property type="molecule type" value="Genomic_DNA"/>
</dbReference>
<dbReference type="SMART" id="SM00365">
    <property type="entry name" value="LRR_SD22"/>
    <property type="match status" value="6"/>
</dbReference>
<comment type="caution">
    <text evidence="20">The sequence shown here is derived from an EMBL/GenBank/DDBJ whole genome shotgun (WGS) entry which is preliminary data.</text>
</comment>
<dbReference type="CDD" id="cd00112">
    <property type="entry name" value="LDLa"/>
    <property type="match status" value="1"/>
</dbReference>
<feature type="transmembrane region" description="Helical" evidence="17">
    <location>
        <begin position="594"/>
        <end position="620"/>
    </location>
</feature>
<evidence type="ECO:0000256" key="5">
    <source>
        <dbReference type="ARBA" id="ARBA00022692"/>
    </source>
</evidence>
<protein>
    <recommendedName>
        <fullName evidence="19">G-protein coupled receptors family 1 profile domain-containing protein</fullName>
    </recommendedName>
</protein>
<evidence type="ECO:0000256" key="18">
    <source>
        <dbReference type="SAM" id="SignalP"/>
    </source>
</evidence>
<dbReference type="SMART" id="SM00192">
    <property type="entry name" value="LDLa"/>
    <property type="match status" value="1"/>
</dbReference>
<keyword evidence="14 16" id="KW-0807">Transducer</keyword>
<keyword evidence="7" id="KW-0677">Repeat</keyword>
<keyword evidence="8 17" id="KW-1133">Transmembrane helix</keyword>
<dbReference type="FunFam" id="1.20.1070.10:FF:000023">
    <property type="entry name" value="Relaxin family peptide receptor 1"/>
    <property type="match status" value="1"/>
</dbReference>
<evidence type="ECO:0000256" key="15">
    <source>
        <dbReference type="PROSITE-ProRule" id="PRU00124"/>
    </source>
</evidence>
<feature type="transmembrane region" description="Helical" evidence="17">
    <location>
        <begin position="672"/>
        <end position="695"/>
    </location>
</feature>
<evidence type="ECO:0000313" key="20">
    <source>
        <dbReference type="EMBL" id="CAL1288782.1"/>
    </source>
</evidence>
<feature type="signal peptide" evidence="18">
    <location>
        <begin position="1"/>
        <end position="26"/>
    </location>
</feature>
<dbReference type="Pfam" id="PF00001">
    <property type="entry name" value="7tm_1"/>
    <property type="match status" value="1"/>
</dbReference>
<dbReference type="PROSITE" id="PS00237">
    <property type="entry name" value="G_PROTEIN_RECEP_F1_1"/>
    <property type="match status" value="1"/>
</dbReference>
<keyword evidence="10 17" id="KW-0472">Membrane</keyword>
<gene>
    <name evidence="20" type="ORF">LARSCL_LOCUS15541</name>
</gene>
<dbReference type="GO" id="GO:0005886">
    <property type="term" value="C:plasma membrane"/>
    <property type="evidence" value="ECO:0007669"/>
    <property type="project" value="UniProtKB-SubCell"/>
</dbReference>
<dbReference type="Gene3D" id="1.20.1070.10">
    <property type="entry name" value="Rhodopsin 7-helix transmembrane proteins"/>
    <property type="match status" value="1"/>
</dbReference>
<dbReference type="PROSITE" id="PS51450">
    <property type="entry name" value="LRR"/>
    <property type="match status" value="2"/>
</dbReference>
<evidence type="ECO:0000256" key="16">
    <source>
        <dbReference type="RuleBase" id="RU000688"/>
    </source>
</evidence>
<keyword evidence="5 16" id="KW-0812">Transmembrane</keyword>
<keyword evidence="21" id="KW-1185">Reference proteome</keyword>
<keyword evidence="4" id="KW-0433">Leucine-rich repeat</keyword>
<accession>A0AAV2AYS8</accession>
<feature type="transmembrane region" description="Helical" evidence="17">
    <location>
        <begin position="419"/>
        <end position="441"/>
    </location>
</feature>
<dbReference type="Gene3D" id="4.10.400.10">
    <property type="entry name" value="Low-density Lipoprotein Receptor"/>
    <property type="match status" value="1"/>
</dbReference>
<dbReference type="InterPro" id="IPR023415">
    <property type="entry name" value="LDLR_class-A_CS"/>
</dbReference>
<dbReference type="PROSITE" id="PS50068">
    <property type="entry name" value="LDLRA_2"/>
    <property type="match status" value="1"/>
</dbReference>
<dbReference type="Pfam" id="PF00057">
    <property type="entry name" value="Ldl_recept_a"/>
    <property type="match status" value="1"/>
</dbReference>
<dbReference type="InterPro" id="IPR036055">
    <property type="entry name" value="LDL_receptor-like_sf"/>
</dbReference>
<proteinExistence type="inferred from homology"/>
<dbReference type="PRINTS" id="PR01739">
    <property type="entry name" value="RELAXINR"/>
</dbReference>
<reference evidence="20 21" key="1">
    <citation type="submission" date="2024-04" db="EMBL/GenBank/DDBJ databases">
        <authorList>
            <person name="Rising A."/>
            <person name="Reimegard J."/>
            <person name="Sonavane S."/>
            <person name="Akerstrom W."/>
            <person name="Nylinder S."/>
            <person name="Hedman E."/>
            <person name="Kallberg Y."/>
        </authorList>
    </citation>
    <scope>NUCLEOTIDE SEQUENCE [LARGE SCALE GENOMIC DNA]</scope>
</reference>
<feature type="disulfide bond" evidence="15">
    <location>
        <begin position="64"/>
        <end position="79"/>
    </location>
</feature>
<dbReference type="FunFam" id="3.80.10.10:FF:000770">
    <property type="entry name" value="Uncharacterized protein"/>
    <property type="match status" value="1"/>
</dbReference>
<evidence type="ECO:0000256" key="1">
    <source>
        <dbReference type="ARBA" id="ARBA00004651"/>
    </source>
</evidence>
<comment type="similarity">
    <text evidence="2 16">Belongs to the G-protein coupled receptor 1 family.</text>
</comment>
<feature type="transmembrane region" description="Helical" evidence="17">
    <location>
        <begin position="539"/>
        <end position="561"/>
    </location>
</feature>
<dbReference type="InterPro" id="IPR002172">
    <property type="entry name" value="LDrepeatLR_classA_rpt"/>
</dbReference>
<name>A0AAV2AYS8_9ARAC</name>
<evidence type="ECO:0000256" key="6">
    <source>
        <dbReference type="ARBA" id="ARBA00022729"/>
    </source>
</evidence>
<dbReference type="SMART" id="SM00369">
    <property type="entry name" value="LRR_TYP"/>
    <property type="match status" value="9"/>
</dbReference>
<dbReference type="InterPro" id="IPR001611">
    <property type="entry name" value="Leu-rich_rpt"/>
</dbReference>
<feature type="transmembrane region" description="Helical" evidence="17">
    <location>
        <begin position="462"/>
        <end position="480"/>
    </location>
</feature>
<evidence type="ECO:0000256" key="7">
    <source>
        <dbReference type="ARBA" id="ARBA00022737"/>
    </source>
</evidence>
<dbReference type="PRINTS" id="PR00237">
    <property type="entry name" value="GPCRRHODOPSN"/>
</dbReference>
<dbReference type="InterPro" id="IPR008112">
    <property type="entry name" value="Relaxin_rcpt"/>
</dbReference>
<evidence type="ECO:0000259" key="19">
    <source>
        <dbReference type="PROSITE" id="PS50262"/>
    </source>
</evidence>
<evidence type="ECO:0000256" key="4">
    <source>
        <dbReference type="ARBA" id="ARBA00022614"/>
    </source>
</evidence>
<dbReference type="InterPro" id="IPR000276">
    <property type="entry name" value="GPCR_Rhodpsn"/>
</dbReference>
<feature type="transmembrane region" description="Helical" evidence="17">
    <location>
        <begin position="500"/>
        <end position="519"/>
    </location>
</feature>
<feature type="domain" description="G-protein coupled receptors family 1 profile" evidence="19">
    <location>
        <begin position="435"/>
        <end position="692"/>
    </location>
</feature>
<evidence type="ECO:0000256" key="8">
    <source>
        <dbReference type="ARBA" id="ARBA00022989"/>
    </source>
</evidence>
<evidence type="ECO:0000256" key="14">
    <source>
        <dbReference type="ARBA" id="ARBA00023224"/>
    </source>
</evidence>
<keyword evidence="9 16" id="KW-0297">G-protein coupled receptor</keyword>
<dbReference type="PROSITE" id="PS50262">
    <property type="entry name" value="G_PROTEIN_RECEP_F1_2"/>
    <property type="match status" value="1"/>
</dbReference>
<keyword evidence="12 16" id="KW-0675">Receptor</keyword>
<dbReference type="GO" id="GO:0007189">
    <property type="term" value="P:adenylate cyclase-activating G protein-coupled receptor signaling pathway"/>
    <property type="evidence" value="ECO:0007669"/>
    <property type="project" value="TreeGrafter"/>
</dbReference>
<keyword evidence="11 15" id="KW-1015">Disulfide bond</keyword>
<dbReference type="InterPro" id="IPR003591">
    <property type="entry name" value="Leu-rich_rpt_typical-subtyp"/>
</dbReference>
<evidence type="ECO:0000256" key="13">
    <source>
        <dbReference type="ARBA" id="ARBA00023180"/>
    </source>
</evidence>
<evidence type="ECO:0000313" key="21">
    <source>
        <dbReference type="Proteomes" id="UP001497382"/>
    </source>
</evidence>
<dbReference type="PANTHER" id="PTHR24372">
    <property type="entry name" value="GLYCOPROTEIN HORMONE RECEPTOR"/>
    <property type="match status" value="1"/>
</dbReference>
<dbReference type="Proteomes" id="UP001497382">
    <property type="component" value="Unassembled WGS sequence"/>
</dbReference>
<feature type="chain" id="PRO_5043976726" description="G-protein coupled receptors family 1 profile domain-containing protein" evidence="18">
    <location>
        <begin position="27"/>
        <end position="785"/>
    </location>
</feature>
<dbReference type="GO" id="GO:0009755">
    <property type="term" value="P:hormone-mediated signaling pathway"/>
    <property type="evidence" value="ECO:0007669"/>
    <property type="project" value="TreeGrafter"/>
</dbReference>
<evidence type="ECO:0000256" key="12">
    <source>
        <dbReference type="ARBA" id="ARBA00023170"/>
    </source>
</evidence>
<evidence type="ECO:0000256" key="11">
    <source>
        <dbReference type="ARBA" id="ARBA00023157"/>
    </source>
</evidence>
<dbReference type="PANTHER" id="PTHR24372:SF80">
    <property type="entry name" value="FI21465P1-RELATED"/>
    <property type="match status" value="1"/>
</dbReference>
<dbReference type="SUPFAM" id="SSF52058">
    <property type="entry name" value="L domain-like"/>
    <property type="match status" value="1"/>
</dbReference>
<dbReference type="CDD" id="cd15137">
    <property type="entry name" value="7tmA_Relaxin_R"/>
    <property type="match status" value="1"/>
</dbReference>
<evidence type="ECO:0000256" key="9">
    <source>
        <dbReference type="ARBA" id="ARBA00023040"/>
    </source>
</evidence>
<dbReference type="PROSITE" id="PS01209">
    <property type="entry name" value="LDLRA_1"/>
    <property type="match status" value="1"/>
</dbReference>